<evidence type="ECO:0000256" key="4">
    <source>
        <dbReference type="SAM" id="Phobius"/>
    </source>
</evidence>
<evidence type="ECO:0000256" key="2">
    <source>
        <dbReference type="RuleBase" id="RU004439"/>
    </source>
</evidence>
<dbReference type="PROSITE" id="PS50835">
    <property type="entry name" value="IG_LIKE"/>
    <property type="match status" value="1"/>
</dbReference>
<reference evidence="7" key="1">
    <citation type="submission" date="2024-04" db="EMBL/GenBank/DDBJ databases">
        <title>Salinicola lusitanus LLJ914,a marine bacterium isolated from the Okinawa Trough.</title>
        <authorList>
            <person name="Li J."/>
        </authorList>
    </citation>
    <scope>NUCLEOTIDE SEQUENCE [LARGE SCALE GENOMIC DNA]</scope>
</reference>
<dbReference type="InterPro" id="IPR007110">
    <property type="entry name" value="Ig-like_dom"/>
</dbReference>
<evidence type="ECO:0000313" key="7">
    <source>
        <dbReference type="Proteomes" id="UP001460270"/>
    </source>
</evidence>
<feature type="region of interest" description="Disordered" evidence="3">
    <location>
        <begin position="1"/>
        <end position="27"/>
    </location>
</feature>
<dbReference type="InterPro" id="IPR037055">
    <property type="entry name" value="MHC_I-like_Ag-recog_sf"/>
</dbReference>
<dbReference type="InterPro" id="IPR001039">
    <property type="entry name" value="MHC_I_a_a1/a2"/>
</dbReference>
<dbReference type="GO" id="GO:0005615">
    <property type="term" value="C:extracellular space"/>
    <property type="evidence" value="ECO:0007669"/>
    <property type="project" value="TreeGrafter"/>
</dbReference>
<keyword evidence="4" id="KW-0812">Transmembrane</keyword>
<dbReference type="InterPro" id="IPR050208">
    <property type="entry name" value="MHC_class-I_related"/>
</dbReference>
<keyword evidence="1" id="KW-0325">Glycoprotein</keyword>
<dbReference type="EMBL" id="JBBPFD010000003">
    <property type="protein sequence ID" value="KAK7933969.1"/>
    <property type="molecule type" value="Genomic_DNA"/>
</dbReference>
<feature type="domain" description="Ig-like" evidence="5">
    <location>
        <begin position="304"/>
        <end position="389"/>
    </location>
</feature>
<keyword evidence="4" id="KW-1133">Transmembrane helix</keyword>
<dbReference type="Proteomes" id="UP001460270">
    <property type="component" value="Unassembled WGS sequence"/>
</dbReference>
<dbReference type="PANTHER" id="PTHR16675:SF237">
    <property type="entry name" value="MHC CLASS I ANTIGEN TRANSCRIPT VARIANT 1-RELATED"/>
    <property type="match status" value="1"/>
</dbReference>
<dbReference type="PRINTS" id="PR01638">
    <property type="entry name" value="MHCCLASSI"/>
</dbReference>
<evidence type="ECO:0000256" key="3">
    <source>
        <dbReference type="SAM" id="MobiDB-lite"/>
    </source>
</evidence>
<dbReference type="InterPro" id="IPR013783">
    <property type="entry name" value="Ig-like_fold"/>
</dbReference>
<dbReference type="InterPro" id="IPR003597">
    <property type="entry name" value="Ig_C1-set"/>
</dbReference>
<dbReference type="GO" id="GO:0009897">
    <property type="term" value="C:external side of plasma membrane"/>
    <property type="evidence" value="ECO:0007669"/>
    <property type="project" value="TreeGrafter"/>
</dbReference>
<feature type="transmembrane region" description="Helical" evidence="4">
    <location>
        <begin position="414"/>
        <end position="434"/>
    </location>
</feature>
<dbReference type="Pfam" id="PF00129">
    <property type="entry name" value="MHC_I"/>
    <property type="match status" value="1"/>
</dbReference>
<gene>
    <name evidence="6" type="ORF">WMY93_004865</name>
</gene>
<dbReference type="SUPFAM" id="SSF54452">
    <property type="entry name" value="MHC antigen-recognition domain"/>
    <property type="match status" value="1"/>
</dbReference>
<accession>A0AAW0PQ69</accession>
<dbReference type="InterPro" id="IPR036179">
    <property type="entry name" value="Ig-like_dom_sf"/>
</dbReference>
<feature type="compositionally biased region" description="Basic and acidic residues" evidence="3">
    <location>
        <begin position="8"/>
        <end position="27"/>
    </location>
</feature>
<organism evidence="6 7">
    <name type="scientific">Mugilogobius chulae</name>
    <name type="common">yellowstripe goby</name>
    <dbReference type="NCBI Taxonomy" id="88201"/>
    <lineage>
        <taxon>Eukaryota</taxon>
        <taxon>Metazoa</taxon>
        <taxon>Chordata</taxon>
        <taxon>Craniata</taxon>
        <taxon>Vertebrata</taxon>
        <taxon>Euteleostomi</taxon>
        <taxon>Actinopterygii</taxon>
        <taxon>Neopterygii</taxon>
        <taxon>Teleostei</taxon>
        <taxon>Neoteleostei</taxon>
        <taxon>Acanthomorphata</taxon>
        <taxon>Gobiaria</taxon>
        <taxon>Gobiiformes</taxon>
        <taxon>Gobioidei</taxon>
        <taxon>Gobiidae</taxon>
        <taxon>Gobionellinae</taxon>
        <taxon>Mugilogobius</taxon>
    </lineage>
</organism>
<comment type="similarity">
    <text evidence="2">Belongs to the MHC class I family.</text>
</comment>
<sequence length="463" mass="52426">MHVFGGGRKPEKTHGDTGRTCKLHPERSQSEPLSLLLLFSSHIKRKGPLFTHKTNHMDLIWTDKASHGSKPADVTLEEDRVFKPADVTLEEDRVFKPADVTLEEDRVFKPAVGRDTGGGQTTHRLRLLETWSSHILDVPEYVAVLEVNGVEIVYCDSHTLRADPRQMWMDRAREHDPSFWSWASQVCVDNSAAGKHNLKKAKLHFQQDQGAHVWQRLYGCDWNEDTHEFVGHVALAFDGEEFVSPDMVPKPQVQANKWPENEEEEPESVLSSDYRLCAYRLSFFVQYGQKTVRRTGEDRHAERPLVSLLQKSSSSPVTCHATGFYPDRAVLFWTREGQQLSEDPGDILPNGDGTYQTSVDLDLSSVPAQDWDKYDCVFQLSVVQDDIITRLDRTRIRTNAERPRTSRTSRTSALTGPLVFALMVVLGLTCVASVSRCRRRTCSGDSCTKLCEGTLWRNVEKGS</sequence>
<evidence type="ECO:0000313" key="6">
    <source>
        <dbReference type="EMBL" id="KAK7933969.1"/>
    </source>
</evidence>
<dbReference type="Pfam" id="PF07654">
    <property type="entry name" value="C1-set"/>
    <property type="match status" value="1"/>
</dbReference>
<dbReference type="InterPro" id="IPR011161">
    <property type="entry name" value="MHC_I-like_Ag-recog"/>
</dbReference>
<name>A0AAW0PQ69_9GOBI</name>
<dbReference type="SMART" id="SM00407">
    <property type="entry name" value="IGc1"/>
    <property type="match status" value="1"/>
</dbReference>
<evidence type="ECO:0000259" key="5">
    <source>
        <dbReference type="PROSITE" id="PS50835"/>
    </source>
</evidence>
<evidence type="ECO:0000256" key="1">
    <source>
        <dbReference type="ARBA" id="ARBA00023180"/>
    </source>
</evidence>
<dbReference type="GO" id="GO:0006955">
    <property type="term" value="P:immune response"/>
    <property type="evidence" value="ECO:0007669"/>
    <property type="project" value="TreeGrafter"/>
</dbReference>
<dbReference type="PANTHER" id="PTHR16675">
    <property type="entry name" value="MHC CLASS I-RELATED"/>
    <property type="match status" value="1"/>
</dbReference>
<dbReference type="Gene3D" id="2.60.40.10">
    <property type="entry name" value="Immunoglobulins"/>
    <property type="match status" value="1"/>
</dbReference>
<proteinExistence type="inferred from homology"/>
<dbReference type="SUPFAM" id="SSF48726">
    <property type="entry name" value="Immunoglobulin"/>
    <property type="match status" value="1"/>
</dbReference>
<keyword evidence="4" id="KW-0472">Membrane</keyword>
<keyword evidence="7" id="KW-1185">Reference proteome</keyword>
<dbReference type="InterPro" id="IPR011162">
    <property type="entry name" value="MHC_I/II-like_Ag-recog"/>
</dbReference>
<protein>
    <recommendedName>
        <fullName evidence="5">Ig-like domain-containing protein</fullName>
    </recommendedName>
</protein>
<comment type="caution">
    <text evidence="6">The sequence shown here is derived from an EMBL/GenBank/DDBJ whole genome shotgun (WGS) entry which is preliminary data.</text>
</comment>
<dbReference type="AlphaFoldDB" id="A0AAW0PQ69"/>
<dbReference type="Gene3D" id="3.30.500.10">
    <property type="entry name" value="MHC class I-like antigen recognition-like"/>
    <property type="match status" value="1"/>
</dbReference>